<dbReference type="SUPFAM" id="SSF51621">
    <property type="entry name" value="Phosphoenolpyruvate/pyruvate domain"/>
    <property type="match status" value="1"/>
</dbReference>
<dbReference type="AlphaFoldDB" id="F4KY16"/>
<dbReference type="OrthoDB" id="9812123at2"/>
<evidence type="ECO:0000256" key="1">
    <source>
        <dbReference type="ARBA" id="ARBA00004997"/>
    </source>
</evidence>
<dbReference type="EC" id="2.7.1.40" evidence="3 12"/>
<evidence type="ECO:0000256" key="5">
    <source>
        <dbReference type="ARBA" id="ARBA00022723"/>
    </source>
</evidence>
<keyword evidence="4 12" id="KW-0808">Transferase</keyword>
<evidence type="ECO:0000256" key="2">
    <source>
        <dbReference type="ARBA" id="ARBA00008663"/>
    </source>
</evidence>
<keyword evidence="5" id="KW-0479">Metal-binding</keyword>
<keyword evidence="9 12" id="KW-0460">Magnesium</keyword>
<dbReference type="Pfam" id="PF00224">
    <property type="entry name" value="PK"/>
    <property type="match status" value="1"/>
</dbReference>
<evidence type="ECO:0000256" key="12">
    <source>
        <dbReference type="RuleBase" id="RU000504"/>
    </source>
</evidence>
<evidence type="ECO:0000256" key="7">
    <source>
        <dbReference type="ARBA" id="ARBA00022777"/>
    </source>
</evidence>
<evidence type="ECO:0000256" key="9">
    <source>
        <dbReference type="ARBA" id="ARBA00022842"/>
    </source>
</evidence>
<dbReference type="GO" id="GO:0005524">
    <property type="term" value="F:ATP binding"/>
    <property type="evidence" value="ECO:0007669"/>
    <property type="project" value="UniProtKB-KW"/>
</dbReference>
<keyword evidence="11 14" id="KW-0670">Pyruvate</keyword>
<dbReference type="Gene3D" id="3.20.20.60">
    <property type="entry name" value="Phosphoenolpyruvate-binding domains"/>
    <property type="match status" value="1"/>
</dbReference>
<dbReference type="GO" id="GO:0000287">
    <property type="term" value="F:magnesium ion binding"/>
    <property type="evidence" value="ECO:0007669"/>
    <property type="project" value="InterPro"/>
</dbReference>
<feature type="domain" description="Pyruvate kinase barrel" evidence="13">
    <location>
        <begin position="137"/>
        <end position="437"/>
    </location>
</feature>
<gene>
    <name evidence="14" type="ordered locus">Halhy_5818</name>
</gene>
<dbReference type="InterPro" id="IPR015806">
    <property type="entry name" value="Pyrv_Knase_insert_dom_sf"/>
</dbReference>
<dbReference type="InterPro" id="IPR015813">
    <property type="entry name" value="Pyrv/PenolPyrv_kinase-like_dom"/>
</dbReference>
<reference evidence="14 15" key="1">
    <citation type="journal article" date="2011" name="Stand. Genomic Sci.">
        <title>Complete genome sequence of Haliscomenobacter hydrossis type strain (O).</title>
        <authorList>
            <consortium name="US DOE Joint Genome Institute (JGI-PGF)"/>
            <person name="Daligault H."/>
            <person name="Lapidus A."/>
            <person name="Zeytun A."/>
            <person name="Nolan M."/>
            <person name="Lucas S."/>
            <person name="Del Rio T.G."/>
            <person name="Tice H."/>
            <person name="Cheng J.F."/>
            <person name="Tapia R."/>
            <person name="Han C."/>
            <person name="Goodwin L."/>
            <person name="Pitluck S."/>
            <person name="Liolios K."/>
            <person name="Pagani I."/>
            <person name="Ivanova N."/>
            <person name="Huntemann M."/>
            <person name="Mavromatis K."/>
            <person name="Mikhailova N."/>
            <person name="Pati A."/>
            <person name="Chen A."/>
            <person name="Palaniappan K."/>
            <person name="Land M."/>
            <person name="Hauser L."/>
            <person name="Brambilla E.M."/>
            <person name="Rohde M."/>
            <person name="Verbarg S."/>
            <person name="Goker M."/>
            <person name="Bristow J."/>
            <person name="Eisen J.A."/>
            <person name="Markowitz V."/>
            <person name="Hugenholtz P."/>
            <person name="Kyrpides N.C."/>
            <person name="Klenk H.P."/>
            <person name="Woyke T."/>
        </authorList>
    </citation>
    <scope>NUCLEOTIDE SEQUENCE [LARGE SCALE GENOMIC DNA]</scope>
    <source>
        <strain evidence="15">ATCC 27775 / DSM 1100 / LMG 10767 / O</strain>
    </source>
</reference>
<dbReference type="InterPro" id="IPR011037">
    <property type="entry name" value="Pyrv_Knase-like_insert_dom_sf"/>
</dbReference>
<keyword evidence="10 12" id="KW-0324">Glycolysis</keyword>
<dbReference type="GO" id="GO:0016301">
    <property type="term" value="F:kinase activity"/>
    <property type="evidence" value="ECO:0007669"/>
    <property type="project" value="UniProtKB-KW"/>
</dbReference>
<evidence type="ECO:0000259" key="13">
    <source>
        <dbReference type="Pfam" id="PF00224"/>
    </source>
</evidence>
<dbReference type="RefSeq" id="WP_013768170.1">
    <property type="nucleotide sequence ID" value="NC_015510.1"/>
</dbReference>
<dbReference type="PANTHER" id="PTHR11817">
    <property type="entry name" value="PYRUVATE KINASE"/>
    <property type="match status" value="1"/>
</dbReference>
<sequence>MSIALKKLARELEKIDHFLLQAEKNFGHLLEKVHPSNQKIAVNLLNYLALRSLDIRELQDGLHAAGLSSMASSESHVRGQLLAILQRIGLPKDIPHPVFNYARSKASLLQKSTALFGQKSTDSVPNIMVTFDTDFADDYAKVKKLLLAGMNVARINCAHDDEGTWLKMIKHIRKASQATGLDCKIYMDLAGPKIRTVIKKKGKLKIEEGQNIYLMDETQMDDEKNTVGCTLKGIVEQLKVDETVLFDDGMVKTKVVKIENGRAKLQVLRISSEKKRIKAEKGINFPDSTLVTPALTEYDKACLPFIQKHANMVGYSFVRNTKDIMLLQEVLGKNAQLDLVLKIETPQAVKNLPDLLFCGLRQENLGVMIARGDLAVEIGFERMSEIQEEILWICEAAHVPVIWATQVLDTLNKSGLATRSEITDAAHAALADCVMINKGKHIIRTMATLRDILQRSGGHHVKKRYTFRPLSIAMRFMGQYSSKLKL</sequence>
<reference key="2">
    <citation type="submission" date="2011-04" db="EMBL/GenBank/DDBJ databases">
        <title>Complete sequence of chromosome of Haliscomenobacter hydrossis DSM 1100.</title>
        <authorList>
            <consortium name="US DOE Joint Genome Institute (JGI-PGF)"/>
            <person name="Lucas S."/>
            <person name="Han J."/>
            <person name="Lapidus A."/>
            <person name="Bruce D."/>
            <person name="Goodwin L."/>
            <person name="Pitluck S."/>
            <person name="Peters L."/>
            <person name="Kyrpides N."/>
            <person name="Mavromatis K."/>
            <person name="Ivanova N."/>
            <person name="Ovchinnikova G."/>
            <person name="Pagani I."/>
            <person name="Daligault H."/>
            <person name="Detter J.C."/>
            <person name="Han C."/>
            <person name="Land M."/>
            <person name="Hauser L."/>
            <person name="Markowitz V."/>
            <person name="Cheng J.-F."/>
            <person name="Hugenholtz P."/>
            <person name="Woyke T."/>
            <person name="Wu D."/>
            <person name="Verbarg S."/>
            <person name="Frueling A."/>
            <person name="Brambilla E."/>
            <person name="Klenk H.-P."/>
            <person name="Eisen J.A."/>
        </authorList>
    </citation>
    <scope>NUCLEOTIDE SEQUENCE</scope>
    <source>
        <strain>DSM 1100</strain>
    </source>
</reference>
<evidence type="ECO:0000256" key="10">
    <source>
        <dbReference type="ARBA" id="ARBA00023152"/>
    </source>
</evidence>
<keyword evidence="8" id="KW-0067">ATP-binding</keyword>
<dbReference type="InterPro" id="IPR040442">
    <property type="entry name" value="Pyrv_kinase-like_dom_sf"/>
</dbReference>
<dbReference type="UniPathway" id="UPA00109">
    <property type="reaction ID" value="UER00188"/>
</dbReference>
<evidence type="ECO:0000256" key="4">
    <source>
        <dbReference type="ARBA" id="ARBA00022679"/>
    </source>
</evidence>
<comment type="catalytic activity">
    <reaction evidence="12">
        <text>pyruvate + ATP = phosphoenolpyruvate + ADP + H(+)</text>
        <dbReference type="Rhea" id="RHEA:18157"/>
        <dbReference type="ChEBI" id="CHEBI:15361"/>
        <dbReference type="ChEBI" id="CHEBI:15378"/>
        <dbReference type="ChEBI" id="CHEBI:30616"/>
        <dbReference type="ChEBI" id="CHEBI:58702"/>
        <dbReference type="ChEBI" id="CHEBI:456216"/>
        <dbReference type="EC" id="2.7.1.40"/>
    </reaction>
</comment>
<dbReference type="InterPro" id="IPR015793">
    <property type="entry name" value="Pyrv_Knase_brl"/>
</dbReference>
<keyword evidence="7 12" id="KW-0418">Kinase</keyword>
<evidence type="ECO:0000313" key="15">
    <source>
        <dbReference type="Proteomes" id="UP000008461"/>
    </source>
</evidence>
<dbReference type="HOGENOM" id="CLU_015439_6_1_10"/>
<dbReference type="Gene3D" id="2.40.33.10">
    <property type="entry name" value="PK beta-barrel domain-like"/>
    <property type="match status" value="1"/>
</dbReference>
<accession>F4KY16</accession>
<evidence type="ECO:0000313" key="14">
    <source>
        <dbReference type="EMBL" id="AEE53641.1"/>
    </source>
</evidence>
<dbReference type="eggNOG" id="COG0469">
    <property type="taxonomic scope" value="Bacteria"/>
</dbReference>
<evidence type="ECO:0000256" key="11">
    <source>
        <dbReference type="ARBA" id="ARBA00023317"/>
    </source>
</evidence>
<name>F4KY16_HALH1</name>
<dbReference type="PRINTS" id="PR01050">
    <property type="entry name" value="PYRUVTKNASE"/>
</dbReference>
<dbReference type="InterPro" id="IPR001697">
    <property type="entry name" value="Pyr_Knase"/>
</dbReference>
<comment type="similarity">
    <text evidence="2 12">Belongs to the pyruvate kinase family.</text>
</comment>
<protein>
    <recommendedName>
        <fullName evidence="3 12">Pyruvate kinase</fullName>
        <ecNumber evidence="3 12">2.7.1.40</ecNumber>
    </recommendedName>
</protein>
<dbReference type="EMBL" id="CP002691">
    <property type="protein sequence ID" value="AEE53641.1"/>
    <property type="molecule type" value="Genomic_DNA"/>
</dbReference>
<dbReference type="GO" id="GO:0030955">
    <property type="term" value="F:potassium ion binding"/>
    <property type="evidence" value="ECO:0007669"/>
    <property type="project" value="InterPro"/>
</dbReference>
<proteinExistence type="inferred from homology"/>
<dbReference type="Proteomes" id="UP000008461">
    <property type="component" value="Chromosome"/>
</dbReference>
<dbReference type="KEGG" id="hhy:Halhy_5818"/>
<organism evidence="14 15">
    <name type="scientific">Haliscomenobacter hydrossis (strain ATCC 27775 / DSM 1100 / LMG 10767 / O)</name>
    <dbReference type="NCBI Taxonomy" id="760192"/>
    <lineage>
        <taxon>Bacteria</taxon>
        <taxon>Pseudomonadati</taxon>
        <taxon>Bacteroidota</taxon>
        <taxon>Saprospiria</taxon>
        <taxon>Saprospirales</taxon>
        <taxon>Haliscomenobacteraceae</taxon>
        <taxon>Haliscomenobacter</taxon>
    </lineage>
</organism>
<keyword evidence="6" id="KW-0547">Nucleotide-binding</keyword>
<dbReference type="SUPFAM" id="SSF50800">
    <property type="entry name" value="PK beta-barrel domain-like"/>
    <property type="match status" value="1"/>
</dbReference>
<evidence type="ECO:0000256" key="6">
    <source>
        <dbReference type="ARBA" id="ARBA00022741"/>
    </source>
</evidence>
<keyword evidence="15" id="KW-1185">Reference proteome</keyword>
<evidence type="ECO:0000256" key="3">
    <source>
        <dbReference type="ARBA" id="ARBA00012142"/>
    </source>
</evidence>
<comment type="pathway">
    <text evidence="1 12">Carbohydrate degradation; glycolysis; pyruvate from D-glyceraldehyde 3-phosphate: step 5/5.</text>
</comment>
<evidence type="ECO:0000256" key="8">
    <source>
        <dbReference type="ARBA" id="ARBA00022840"/>
    </source>
</evidence>
<dbReference type="STRING" id="760192.Halhy_5818"/>
<dbReference type="GO" id="GO:0004743">
    <property type="term" value="F:pyruvate kinase activity"/>
    <property type="evidence" value="ECO:0007669"/>
    <property type="project" value="UniProtKB-EC"/>
</dbReference>